<name>A0A6L2LY19_TANCI</name>
<dbReference type="AlphaFoldDB" id="A0A6L2LY19"/>
<feature type="compositionally biased region" description="Basic and acidic residues" evidence="1">
    <location>
        <begin position="216"/>
        <end position="241"/>
    </location>
</feature>
<dbReference type="Pfam" id="PF07727">
    <property type="entry name" value="RVT_2"/>
    <property type="match status" value="1"/>
</dbReference>
<evidence type="ECO:0000256" key="1">
    <source>
        <dbReference type="SAM" id="MobiDB-lite"/>
    </source>
</evidence>
<organism evidence="3">
    <name type="scientific">Tanacetum cinerariifolium</name>
    <name type="common">Dalmatian daisy</name>
    <name type="synonym">Chrysanthemum cinerariifolium</name>
    <dbReference type="NCBI Taxonomy" id="118510"/>
    <lineage>
        <taxon>Eukaryota</taxon>
        <taxon>Viridiplantae</taxon>
        <taxon>Streptophyta</taxon>
        <taxon>Embryophyta</taxon>
        <taxon>Tracheophyta</taxon>
        <taxon>Spermatophyta</taxon>
        <taxon>Magnoliopsida</taxon>
        <taxon>eudicotyledons</taxon>
        <taxon>Gunneridae</taxon>
        <taxon>Pentapetalae</taxon>
        <taxon>asterids</taxon>
        <taxon>campanulids</taxon>
        <taxon>Asterales</taxon>
        <taxon>Asteraceae</taxon>
        <taxon>Asteroideae</taxon>
        <taxon>Anthemideae</taxon>
        <taxon>Anthemidinae</taxon>
        <taxon>Tanacetum</taxon>
    </lineage>
</organism>
<dbReference type="InterPro" id="IPR013103">
    <property type="entry name" value="RVT_2"/>
</dbReference>
<sequence>MEEIDLRWQMAMLTIRARRFLKKTRRKLTVDGNETLCFDISKVECYNCHKRGHFARSDQAEEGPNYALMACTSSSSDPKGNLQIDLQDKRVIDSGCLRHLTGNMSYLTDYEDIDRGYVAFGGNPNVGKITGKGIKGIANVSLSWFLGCEYDLDSSKVREESEYTRIVEENLHIRFSENTPNVVGSGPDSLFDIDALTRIMNCEPIVSSHDGGFKPSSDDGKKVEQDLSKRNECYDQEKEDNVNTTNNVNTISSIVNAAGTNRVNAIGKLLLDPNMPALEDGGTFNFSNEDEDDDAMADINNLDTTIQVSPTPTTRFHKDHPIDQVIDDLKSATQVRNMIKNLEKHRLVSTIQQRTNHTDLQNCLFACFLSQEDPKKVIHPLKDPSWIEAIQEELLQFKLQEVWNLVDLPNKKSAIGTKWGFRNKKDKRRIMIRNKARLVTQGHTKEKGIDYDEKFGFTEVKNASTLMETQKPLLKDEDGEEVDVHIYRSMIGSLIYPTSSRHDIMFVVSACARYQVNPKVSHLYVVKKIFKYLKAQPKLALWYPKDSPFDLVAYTDSDYAGASLDNRSTTRGCQFLRSRLISWQCKKQTVVANSITEAEYFWSTAMAKTINRKAQIHAWVDGKEIIITKSSVMRDLRLVDEEGVDCLPNSTIFENLELKRYGKLS</sequence>
<feature type="domain" description="Reverse transcriptase Ty1/copia-type" evidence="2">
    <location>
        <begin position="401"/>
        <end position="455"/>
    </location>
</feature>
<comment type="caution">
    <text evidence="3">The sequence shown here is derived from an EMBL/GenBank/DDBJ whole genome shotgun (WGS) entry which is preliminary data.</text>
</comment>
<proteinExistence type="predicted"/>
<accession>A0A6L2LY19</accession>
<feature type="region of interest" description="Disordered" evidence="1">
    <location>
        <begin position="207"/>
        <end position="241"/>
    </location>
</feature>
<reference evidence="3" key="1">
    <citation type="journal article" date="2019" name="Sci. Rep.">
        <title>Draft genome of Tanacetum cinerariifolium, the natural source of mosquito coil.</title>
        <authorList>
            <person name="Yamashiro T."/>
            <person name="Shiraishi A."/>
            <person name="Satake H."/>
            <person name="Nakayama K."/>
        </authorList>
    </citation>
    <scope>NUCLEOTIDE SEQUENCE</scope>
</reference>
<dbReference type="CDD" id="cd09272">
    <property type="entry name" value="RNase_HI_RT_Ty1"/>
    <property type="match status" value="1"/>
</dbReference>
<dbReference type="EMBL" id="BKCJ010005429">
    <property type="protein sequence ID" value="GEU66701.1"/>
    <property type="molecule type" value="Genomic_DNA"/>
</dbReference>
<protein>
    <submittedName>
        <fullName evidence="3">Putative ribonuclease H-like domain-containing protein</fullName>
    </submittedName>
</protein>
<dbReference type="PANTHER" id="PTHR11439:SF495">
    <property type="entry name" value="REVERSE TRANSCRIPTASE, RNA-DEPENDENT DNA POLYMERASE-RELATED"/>
    <property type="match status" value="1"/>
</dbReference>
<gene>
    <name evidence="3" type="ORF">Tci_038679</name>
</gene>
<evidence type="ECO:0000259" key="2">
    <source>
        <dbReference type="Pfam" id="PF07727"/>
    </source>
</evidence>
<dbReference type="PANTHER" id="PTHR11439">
    <property type="entry name" value="GAG-POL-RELATED RETROTRANSPOSON"/>
    <property type="match status" value="1"/>
</dbReference>
<evidence type="ECO:0000313" key="3">
    <source>
        <dbReference type="EMBL" id="GEU66701.1"/>
    </source>
</evidence>